<dbReference type="SMART" id="SM00320">
    <property type="entry name" value="WD40"/>
    <property type="match status" value="7"/>
</dbReference>
<dbReference type="EnsemblMetazoa" id="CapteT191131">
    <property type="protein sequence ID" value="CapteP191131"/>
    <property type="gene ID" value="CapteG191131"/>
</dbReference>
<dbReference type="Pfam" id="PF00400">
    <property type="entry name" value="WD40"/>
    <property type="match status" value="5"/>
</dbReference>
<dbReference type="EMBL" id="AMQN01006671">
    <property type="status" value="NOT_ANNOTATED_CDS"/>
    <property type="molecule type" value="Genomic_DNA"/>
</dbReference>
<reference evidence="5 7" key="2">
    <citation type="journal article" date="2013" name="Nature">
        <title>Insights into bilaterian evolution from three spiralian genomes.</title>
        <authorList>
            <person name="Simakov O."/>
            <person name="Marletaz F."/>
            <person name="Cho S.J."/>
            <person name="Edsinger-Gonzales E."/>
            <person name="Havlak P."/>
            <person name="Hellsten U."/>
            <person name="Kuo D.H."/>
            <person name="Larsson T."/>
            <person name="Lv J."/>
            <person name="Arendt D."/>
            <person name="Savage R."/>
            <person name="Osoegawa K."/>
            <person name="de Jong P."/>
            <person name="Grimwood J."/>
            <person name="Chapman J.A."/>
            <person name="Shapiro H."/>
            <person name="Aerts A."/>
            <person name="Otillar R.P."/>
            <person name="Terry A.Y."/>
            <person name="Boore J.L."/>
            <person name="Grigoriev I.V."/>
            <person name="Lindberg D.R."/>
            <person name="Seaver E.C."/>
            <person name="Weisblat D.A."/>
            <person name="Putnam N.H."/>
            <person name="Rokhsar D.S."/>
        </authorList>
    </citation>
    <scope>NUCLEOTIDE SEQUENCE</scope>
    <source>
        <strain evidence="5 7">I ESC-2004</strain>
    </source>
</reference>
<dbReference type="Gene3D" id="2.130.10.10">
    <property type="entry name" value="YVTN repeat-like/Quinoprotein amine dehydrogenase"/>
    <property type="match status" value="3"/>
</dbReference>
<reference evidence="7" key="1">
    <citation type="submission" date="2012-12" db="EMBL/GenBank/DDBJ databases">
        <authorList>
            <person name="Hellsten U."/>
            <person name="Grimwood J."/>
            <person name="Chapman J.A."/>
            <person name="Shapiro H."/>
            <person name="Aerts A."/>
            <person name="Otillar R.P."/>
            <person name="Terry A.Y."/>
            <person name="Boore J.L."/>
            <person name="Simakov O."/>
            <person name="Marletaz F."/>
            <person name="Cho S.-J."/>
            <person name="Edsinger-Gonzales E."/>
            <person name="Havlak P."/>
            <person name="Kuo D.-H."/>
            <person name="Larsson T."/>
            <person name="Lv J."/>
            <person name="Arendt D."/>
            <person name="Savage R."/>
            <person name="Osoegawa K."/>
            <person name="de Jong P."/>
            <person name="Lindberg D.R."/>
            <person name="Seaver E.C."/>
            <person name="Weisblat D.A."/>
            <person name="Putnam N.H."/>
            <person name="Grigoriev I.V."/>
            <person name="Rokhsar D.S."/>
        </authorList>
    </citation>
    <scope>NUCLEOTIDE SEQUENCE</scope>
    <source>
        <strain evidence="7">I ESC-2004</strain>
    </source>
</reference>
<organism evidence="5">
    <name type="scientific">Capitella teleta</name>
    <name type="common">Polychaete worm</name>
    <dbReference type="NCBI Taxonomy" id="283909"/>
    <lineage>
        <taxon>Eukaryota</taxon>
        <taxon>Metazoa</taxon>
        <taxon>Spiralia</taxon>
        <taxon>Lophotrochozoa</taxon>
        <taxon>Annelida</taxon>
        <taxon>Polychaeta</taxon>
        <taxon>Sedentaria</taxon>
        <taxon>Scolecida</taxon>
        <taxon>Capitellidae</taxon>
        <taxon>Capitella</taxon>
    </lineage>
</organism>
<dbReference type="InterPro" id="IPR015943">
    <property type="entry name" value="WD40/YVTN_repeat-like_dom_sf"/>
</dbReference>
<feature type="repeat" description="WD" evidence="3">
    <location>
        <begin position="120"/>
        <end position="162"/>
    </location>
</feature>
<evidence type="ECO:0000313" key="7">
    <source>
        <dbReference type="Proteomes" id="UP000014760"/>
    </source>
</evidence>
<evidence type="ECO:0000256" key="4">
    <source>
        <dbReference type="SAM" id="MobiDB-lite"/>
    </source>
</evidence>
<dbReference type="EMBL" id="KB298910">
    <property type="protein sequence ID" value="ELU08616.1"/>
    <property type="molecule type" value="Genomic_DNA"/>
</dbReference>
<dbReference type="EMBL" id="AMQN01006672">
    <property type="status" value="NOT_ANNOTATED_CDS"/>
    <property type="molecule type" value="Genomic_DNA"/>
</dbReference>
<feature type="repeat" description="WD" evidence="3">
    <location>
        <begin position="696"/>
        <end position="727"/>
    </location>
</feature>
<proteinExistence type="predicted"/>
<gene>
    <name evidence="5" type="ORF">CAPTEDRAFT_191131</name>
</gene>
<feature type="region of interest" description="Disordered" evidence="4">
    <location>
        <begin position="237"/>
        <end position="256"/>
    </location>
</feature>
<dbReference type="STRING" id="283909.R7UYY8"/>
<dbReference type="PROSITE" id="PS50082">
    <property type="entry name" value="WD_REPEATS_2"/>
    <property type="match status" value="4"/>
</dbReference>
<feature type="repeat" description="WD" evidence="3">
    <location>
        <begin position="37"/>
        <end position="79"/>
    </location>
</feature>
<dbReference type="HOGENOM" id="CLU_018295_0_0_1"/>
<dbReference type="PROSITE" id="PS50294">
    <property type="entry name" value="WD_REPEATS_REGION"/>
    <property type="match status" value="3"/>
</dbReference>
<dbReference type="AlphaFoldDB" id="R7UYY8"/>
<dbReference type="InterPro" id="IPR036322">
    <property type="entry name" value="WD40_repeat_dom_sf"/>
</dbReference>
<evidence type="ECO:0000256" key="3">
    <source>
        <dbReference type="PROSITE-ProRule" id="PRU00221"/>
    </source>
</evidence>
<evidence type="ECO:0000256" key="1">
    <source>
        <dbReference type="ARBA" id="ARBA00022574"/>
    </source>
</evidence>
<accession>R7UYY8</accession>
<dbReference type="PRINTS" id="PR00320">
    <property type="entry name" value="GPROTEINBRPT"/>
</dbReference>
<evidence type="ECO:0000313" key="6">
    <source>
        <dbReference type="EnsemblMetazoa" id="CapteP191131"/>
    </source>
</evidence>
<dbReference type="SUPFAM" id="SSF50978">
    <property type="entry name" value="WD40 repeat-like"/>
    <property type="match status" value="2"/>
</dbReference>
<dbReference type="OrthoDB" id="20669at2759"/>
<dbReference type="InterPro" id="IPR042411">
    <property type="entry name" value="WDR27"/>
</dbReference>
<feature type="repeat" description="WD" evidence="3">
    <location>
        <begin position="522"/>
        <end position="555"/>
    </location>
</feature>
<protein>
    <recommendedName>
        <fullName evidence="8">Anaphase-promoting complex subunit 4 WD40 domain-containing protein</fullName>
    </recommendedName>
</protein>
<keyword evidence="7" id="KW-1185">Reference proteome</keyword>
<reference evidence="6" key="3">
    <citation type="submission" date="2015-06" db="UniProtKB">
        <authorList>
            <consortium name="EnsemblMetazoa"/>
        </authorList>
    </citation>
    <scope>IDENTIFICATION</scope>
</reference>
<dbReference type="PANTHER" id="PTHR44525">
    <property type="entry name" value="WD REPEAT-CONTAINING PROTEIN 27"/>
    <property type="match status" value="1"/>
</dbReference>
<name>R7UYY8_CAPTE</name>
<sequence length="731" mass="79479">MAVCDASSSSTKVVAYSIIMHFVIRKIMIITLQPLHLCGHRKEVTALSLSHTDSPPLLCSAAEDYIIVWDLNAAQQYERQGQQIRGRTVSQLLGRPEYVCFSSDDAHVAVCTGKKQLMTLEGHDGIVLCAAYCPHFTSTLVSASEDRTFKIWDLSNQSLIYQSTIISSSPFISIAMNPMQPTFAVGTSDGILRIFDLSDGSNFCCLHSADVAKVLSRADKELDAPIITTQAPVKICSRPVLHPPPTEPTDPSSSESEAGYAIISLGYIQGRSTTVQTPTLPCPTFLNHDSSVVQEVLGEAPVIAVATSGALVLLDAFTMEFVSLASLQSPIEDQSGTQHTVDLAGNATFATGSDNQLFCIVSNLLCDQFNILRISAAENGSKNSIDELSVLSCAPLLEESPLRSQFNTKPKATPIKPFSAAKPAVMGGLSKKGKILDGQPVTFRSKVKSSGYTQAPRSIASHEFPMESSAPSLQKATLDISSKSTAVHSVEFSPDGQRLACAAADYSAQVFKMPLNGKGLAFVCHNGSVSSAKWSHCSQMMITSSEDKTARLWHVANFTEPLLTFRGVNNSREEKTNLLFSKAVRSAQFYYIDQFIILSVGKSFHLYKYHLDPNKSDIKSQTPLAYDLFATSAASDGIRLWDLRSNRCVRRYEGHLNRAHSCGFSFSPCGRFIATGSEDRSAYIFDIRSSGHLHKLTGHSDTVSDVAFHPLHAELVTATLNGKLRLFADHL</sequence>
<dbReference type="InterPro" id="IPR020472">
    <property type="entry name" value="WD40_PAC1"/>
</dbReference>
<keyword evidence="2" id="KW-0677">Repeat</keyword>
<evidence type="ECO:0000256" key="2">
    <source>
        <dbReference type="ARBA" id="ARBA00022737"/>
    </source>
</evidence>
<dbReference type="OMA" id="FAQFYYI"/>
<dbReference type="Proteomes" id="UP000014760">
    <property type="component" value="Unassembled WGS sequence"/>
</dbReference>
<evidence type="ECO:0008006" key="8">
    <source>
        <dbReference type="Google" id="ProtNLM"/>
    </source>
</evidence>
<dbReference type="PANTHER" id="PTHR44525:SF1">
    <property type="entry name" value="WD REPEAT-CONTAINING PROTEIN 27"/>
    <property type="match status" value="1"/>
</dbReference>
<dbReference type="InterPro" id="IPR001680">
    <property type="entry name" value="WD40_rpt"/>
</dbReference>
<keyword evidence="1 3" id="KW-0853">WD repeat</keyword>
<evidence type="ECO:0000313" key="5">
    <source>
        <dbReference type="EMBL" id="ELU08616.1"/>
    </source>
</evidence>